<reference evidence="1 2" key="1">
    <citation type="journal article" date="2014" name="Genome Announc.">
        <title>Draft Genome Sequence of the Boron-Tolerant and Moderately Halotolerant Bacterium Gracilibacillus boraciitolerans JCM 21714T.</title>
        <authorList>
            <person name="Ahmed I."/>
            <person name="Oshima K."/>
            <person name="Suda W."/>
            <person name="Kitamura K."/>
            <person name="Iida T."/>
            <person name="Ohmori Y."/>
            <person name="Fujiwara T."/>
            <person name="Hattori M."/>
            <person name="Ohkuma M."/>
        </authorList>
    </citation>
    <scope>NUCLEOTIDE SEQUENCE [LARGE SCALE GENOMIC DNA]</scope>
    <source>
        <strain evidence="1 2">JCM 21714</strain>
    </source>
</reference>
<proteinExistence type="predicted"/>
<protein>
    <submittedName>
        <fullName evidence="1">Uncharacterized protein</fullName>
    </submittedName>
</protein>
<name>W4VP39_9BACI</name>
<dbReference type="EMBL" id="BAVS01000034">
    <property type="protein sequence ID" value="GAE94921.1"/>
    <property type="molecule type" value="Genomic_DNA"/>
</dbReference>
<dbReference type="Proteomes" id="UP000019102">
    <property type="component" value="Unassembled WGS sequence"/>
</dbReference>
<gene>
    <name evidence="1" type="ORF">JCM21714_4121</name>
</gene>
<evidence type="ECO:0000313" key="1">
    <source>
        <dbReference type="EMBL" id="GAE94921.1"/>
    </source>
</evidence>
<dbReference type="AlphaFoldDB" id="W4VP39"/>
<keyword evidence="2" id="KW-1185">Reference proteome</keyword>
<sequence length="61" mass="6733">MANENVEPSKEAFDALIQKIEGDQNLPKGIYGISLHDNLILKEKAIGDKDNSLSIDSIIKH</sequence>
<evidence type="ECO:0000313" key="2">
    <source>
        <dbReference type="Proteomes" id="UP000019102"/>
    </source>
</evidence>
<organism evidence="1 2">
    <name type="scientific">Gracilibacillus boraciitolerans JCM 21714</name>
    <dbReference type="NCBI Taxonomy" id="1298598"/>
    <lineage>
        <taxon>Bacteria</taxon>
        <taxon>Bacillati</taxon>
        <taxon>Bacillota</taxon>
        <taxon>Bacilli</taxon>
        <taxon>Bacillales</taxon>
        <taxon>Bacillaceae</taxon>
        <taxon>Gracilibacillus</taxon>
    </lineage>
</organism>
<dbReference type="STRING" id="1298598.JCM21714_4121"/>
<accession>W4VP39</accession>
<comment type="caution">
    <text evidence="1">The sequence shown here is derived from an EMBL/GenBank/DDBJ whole genome shotgun (WGS) entry which is preliminary data.</text>
</comment>